<organism evidence="1 2">
    <name type="scientific">Paramagnetospirillum marisnigri</name>
    <dbReference type="NCBI Taxonomy" id="1285242"/>
    <lineage>
        <taxon>Bacteria</taxon>
        <taxon>Pseudomonadati</taxon>
        <taxon>Pseudomonadota</taxon>
        <taxon>Alphaproteobacteria</taxon>
        <taxon>Rhodospirillales</taxon>
        <taxon>Magnetospirillaceae</taxon>
        <taxon>Paramagnetospirillum</taxon>
    </lineage>
</organism>
<reference evidence="1 2" key="1">
    <citation type="submission" date="2016-04" db="EMBL/GenBank/DDBJ databases">
        <title>Draft genome sequence of freshwater magnetotactic bacteria Magnetospirillum marisnigri SP-1 and Magnetospirillum moscoviense BB-1.</title>
        <authorList>
            <person name="Koziaeva V."/>
            <person name="Dziuba M.V."/>
            <person name="Ivanov T.M."/>
            <person name="Kuznetsov B."/>
            <person name="Grouzdev D.S."/>
        </authorList>
    </citation>
    <scope>NUCLEOTIDE SEQUENCE [LARGE SCALE GENOMIC DNA]</scope>
    <source>
        <strain evidence="1 2">SP-1</strain>
    </source>
</reference>
<gene>
    <name evidence="1" type="ORF">A6A04_13525</name>
</gene>
<dbReference type="AlphaFoldDB" id="A0A178MWY5"/>
<dbReference type="EMBL" id="LWQT01000038">
    <property type="protein sequence ID" value="OAN53906.1"/>
    <property type="molecule type" value="Genomic_DNA"/>
</dbReference>
<evidence type="ECO:0000313" key="2">
    <source>
        <dbReference type="Proteomes" id="UP000078428"/>
    </source>
</evidence>
<name>A0A178MWY5_9PROT</name>
<evidence type="ECO:0000313" key="1">
    <source>
        <dbReference type="EMBL" id="OAN53906.1"/>
    </source>
</evidence>
<accession>A0A178MWY5</accession>
<keyword evidence="2" id="KW-1185">Reference proteome</keyword>
<dbReference type="STRING" id="1285242.A6A04_13525"/>
<dbReference type="Proteomes" id="UP000078428">
    <property type="component" value="Unassembled WGS sequence"/>
</dbReference>
<sequence length="73" mass="7817">MTMARRVHTKIGPALRDWTTWVSVTIGGAMAALSPLLDDPWSRRLQIGAVLVGLLGTLIKGPQPKESDHADAA</sequence>
<comment type="caution">
    <text evidence="1">The sequence shown here is derived from an EMBL/GenBank/DDBJ whole genome shotgun (WGS) entry which is preliminary data.</text>
</comment>
<proteinExistence type="predicted"/>
<protein>
    <submittedName>
        <fullName evidence="1">Uncharacterized protein</fullName>
    </submittedName>
</protein>